<dbReference type="IntAct" id="A0A1D6M4S5">
    <property type="interactions" value="1"/>
</dbReference>
<accession>A0A1D6M4S5</accession>
<dbReference type="EMBL" id="CM000782">
    <property type="protein sequence ID" value="AQK86130.1"/>
    <property type="molecule type" value="Genomic_DNA"/>
</dbReference>
<protein>
    <submittedName>
        <fullName evidence="2">Uncharacterized protein</fullName>
    </submittedName>
</protein>
<proteinExistence type="predicted"/>
<sequence>MDAHAMDCTIVGAAAPLAPTGAAARPATPLPANLSSPSAATAGGLVPSGLGLPGYPASLDALTGLLSLTHFPRKPPPGFSTTRPLVVDATWTSVVPQSYRTVGASTAWLDSVHNSIFLLFRNDSVAIVYQIGDSLILRRRSCDSNSSDSFDRRRRGGEARSPP</sequence>
<evidence type="ECO:0000313" key="2">
    <source>
        <dbReference type="EMBL" id="AQK86130.1"/>
    </source>
</evidence>
<evidence type="ECO:0000256" key="1">
    <source>
        <dbReference type="SAM" id="MobiDB-lite"/>
    </source>
</evidence>
<feature type="region of interest" description="Disordered" evidence="1">
    <location>
        <begin position="141"/>
        <end position="163"/>
    </location>
</feature>
<organism evidence="2">
    <name type="scientific">Zea mays</name>
    <name type="common">Maize</name>
    <dbReference type="NCBI Taxonomy" id="4577"/>
    <lineage>
        <taxon>Eukaryota</taxon>
        <taxon>Viridiplantae</taxon>
        <taxon>Streptophyta</taxon>
        <taxon>Embryophyta</taxon>
        <taxon>Tracheophyta</taxon>
        <taxon>Spermatophyta</taxon>
        <taxon>Magnoliopsida</taxon>
        <taxon>Liliopsida</taxon>
        <taxon>Poales</taxon>
        <taxon>Poaceae</taxon>
        <taxon>PACMAD clade</taxon>
        <taxon>Panicoideae</taxon>
        <taxon>Andropogonodae</taxon>
        <taxon>Andropogoneae</taxon>
        <taxon>Tripsacinae</taxon>
        <taxon>Zea</taxon>
    </lineage>
</organism>
<dbReference type="AlphaFoldDB" id="A0A1D6M4S5"/>
<dbReference type="InParanoid" id="A0A1D6M4S5"/>
<dbReference type="PaxDb" id="4577-AC214451.3_FGP005"/>
<gene>
    <name evidence="2" type="ORF">ZEAMMB73_Zm00001d038249</name>
</gene>
<reference evidence="2" key="1">
    <citation type="submission" date="2015-12" db="EMBL/GenBank/DDBJ databases">
        <title>Update maize B73 reference genome by single molecule sequencing technologies.</title>
        <authorList>
            <consortium name="Maize Genome Sequencing Project"/>
            <person name="Ware D."/>
        </authorList>
    </citation>
    <scope>NUCLEOTIDE SEQUENCE</scope>
    <source>
        <tissue evidence="2">Seedling</tissue>
    </source>
</reference>
<name>A0A1D6M4S5_MAIZE</name>